<comment type="subcellular location">
    <subcellularLocation>
        <location evidence="1">Lysosome</location>
    </subcellularLocation>
</comment>
<dbReference type="GO" id="GO:0034198">
    <property type="term" value="P:cellular response to amino acid starvation"/>
    <property type="evidence" value="ECO:0007669"/>
    <property type="project" value="UniProtKB-UniRule"/>
</dbReference>
<dbReference type="EMBL" id="JBGFUD010015017">
    <property type="protein sequence ID" value="MFH4984046.1"/>
    <property type="molecule type" value="Genomic_DNA"/>
</dbReference>
<comment type="similarity">
    <text evidence="1">Belongs to the NPR3 family.</text>
</comment>
<dbReference type="Pfam" id="PF03666">
    <property type="entry name" value="NPR3"/>
    <property type="match status" value="1"/>
</dbReference>
<protein>
    <recommendedName>
        <fullName evidence="1">GATOR complex protein NPRL3</fullName>
    </recommendedName>
    <alternativeName>
        <fullName evidence="1">Nitrogen permease regulator 3-like protein</fullName>
    </alternativeName>
</protein>
<comment type="function">
    <text evidence="1">As a component of the GATOR1 complex functions as an inhibitor of the amino acid-sensing branch of the TORC1 pathway.</text>
</comment>
<keyword evidence="3" id="KW-1185">Reference proteome</keyword>
<keyword evidence="1" id="KW-0732">Signal</keyword>
<dbReference type="AlphaFoldDB" id="A0ABD6EXI3"/>
<evidence type="ECO:0000313" key="2">
    <source>
        <dbReference type="EMBL" id="MFH4984046.1"/>
    </source>
</evidence>
<dbReference type="Proteomes" id="UP001608902">
    <property type="component" value="Unassembled WGS sequence"/>
</dbReference>
<proteinExistence type="inferred from homology"/>
<dbReference type="PANTHER" id="PTHR13153">
    <property type="entry name" value="CGTHBA PROTEIN -14 GENE PROTEIN"/>
    <property type="match status" value="1"/>
</dbReference>
<name>A0ABD6EXI3_9BILA</name>
<dbReference type="GO" id="GO:1990130">
    <property type="term" value="C:GATOR1 complex"/>
    <property type="evidence" value="ECO:0007669"/>
    <property type="project" value="UniProtKB-UniRule"/>
</dbReference>
<sequence>MSDENERCSPLGLMFVTVGEAYEQLSFTYPFNCQKTRSNVVSTSNLLDHSVASFGDSERNEVEQYGVPTKILAHLLSAKGMCDTRFEIKIDNYRFAGFPKSVSHPTGQSPLIFHVVFVLLAHIPAHLVHSFQDLSRKVAIALDEEQSRCNYLADQMIPMLNAHDQNDSLEESTFITSRGDGNDPYREILHESTLAQHLRDIYTDLYYHGRVHVFINDCVEVGFCVEKRTIVHCALTPRSHEDVEKTVRRIRPYHGMLLLEETFFGPDTNPSIQLVINHCEPDRSILDISTESGLPVIQVLLVIRHLLLWARAVIIYPLCNSNVYTSATPPKPLTRMNDHILLRTYCETN</sequence>
<dbReference type="PANTHER" id="PTHR13153:SF5">
    <property type="entry name" value="GATOR COMPLEX PROTEIN NPRL3"/>
    <property type="match status" value="1"/>
</dbReference>
<keyword evidence="1" id="KW-0458">Lysosome</keyword>
<reference evidence="2 3" key="1">
    <citation type="submission" date="2024-08" db="EMBL/GenBank/DDBJ databases">
        <title>Gnathostoma spinigerum genome.</title>
        <authorList>
            <person name="Gonzalez-Bertolin B."/>
            <person name="Monzon S."/>
            <person name="Zaballos A."/>
            <person name="Jimenez P."/>
            <person name="Dekumyoy P."/>
            <person name="Varona S."/>
            <person name="Cuesta I."/>
            <person name="Sumanam S."/>
            <person name="Adisakwattana P."/>
            <person name="Gasser R.B."/>
            <person name="Hernandez-Gonzalez A."/>
            <person name="Young N.D."/>
            <person name="Perteguer M.J."/>
        </authorList>
    </citation>
    <scope>NUCLEOTIDE SEQUENCE [LARGE SCALE GENOMIC DNA]</scope>
    <source>
        <strain evidence="2">AL3</strain>
        <tissue evidence="2">Liver</tissue>
    </source>
</reference>
<dbReference type="GO" id="GO:0005764">
    <property type="term" value="C:lysosome"/>
    <property type="evidence" value="ECO:0007669"/>
    <property type="project" value="UniProtKB-SubCell"/>
</dbReference>
<comment type="caution">
    <text evidence="2">The sequence shown here is derived from an EMBL/GenBank/DDBJ whole genome shotgun (WGS) entry which is preliminary data.</text>
</comment>
<evidence type="ECO:0000313" key="3">
    <source>
        <dbReference type="Proteomes" id="UP001608902"/>
    </source>
</evidence>
<dbReference type="InterPro" id="IPR005365">
    <property type="entry name" value="Npr3"/>
</dbReference>
<organism evidence="2 3">
    <name type="scientific">Gnathostoma spinigerum</name>
    <dbReference type="NCBI Taxonomy" id="75299"/>
    <lineage>
        <taxon>Eukaryota</taxon>
        <taxon>Metazoa</taxon>
        <taxon>Ecdysozoa</taxon>
        <taxon>Nematoda</taxon>
        <taxon>Chromadorea</taxon>
        <taxon>Rhabditida</taxon>
        <taxon>Spirurina</taxon>
        <taxon>Gnathostomatomorpha</taxon>
        <taxon>Gnathostomatoidea</taxon>
        <taxon>Gnathostomatidae</taxon>
        <taxon>Gnathostoma</taxon>
    </lineage>
</organism>
<accession>A0ABD6EXI3</accession>
<gene>
    <name evidence="2" type="ORF">AB6A40_010755</name>
</gene>
<evidence type="ECO:0000256" key="1">
    <source>
        <dbReference type="RuleBase" id="RU368069"/>
    </source>
</evidence>